<dbReference type="AlphaFoldDB" id="A0A8S3SML9"/>
<dbReference type="PANTHER" id="PTHR47331">
    <property type="entry name" value="PHD-TYPE DOMAIN-CONTAINING PROTEIN"/>
    <property type="match status" value="1"/>
</dbReference>
<evidence type="ECO:0000313" key="1">
    <source>
        <dbReference type="EMBL" id="CAG2219264.1"/>
    </source>
</evidence>
<comment type="caution">
    <text evidence="1">The sequence shown here is derived from an EMBL/GenBank/DDBJ whole genome shotgun (WGS) entry which is preliminary data.</text>
</comment>
<evidence type="ECO:0000313" key="2">
    <source>
        <dbReference type="Proteomes" id="UP000683360"/>
    </source>
</evidence>
<gene>
    <name evidence="1" type="ORF">MEDL_32769</name>
</gene>
<dbReference type="PANTHER" id="PTHR47331:SF1">
    <property type="entry name" value="GAG-LIKE PROTEIN"/>
    <property type="match status" value="1"/>
</dbReference>
<sequence>MGISLNSQLLQGPNLANNLLGVLIRFRQDKIAVLGDIESMFYQVKVPVEDRDFLRFYWWENGNVDTEPKEYRMTVHLFEATSSPSCSNYALQNTAKENKDRFDSLVIDTLTKNMYVDDCLSSTDTEESAISLIKNVTELCKEGGFNMTKWTSNSQNVVQSIPEKDCARNVEEWNCGDDKKRQEI</sequence>
<keyword evidence="2" id="KW-1185">Reference proteome</keyword>
<dbReference type="SUPFAM" id="SSF56672">
    <property type="entry name" value="DNA/RNA polymerases"/>
    <property type="match status" value="1"/>
</dbReference>
<dbReference type="OrthoDB" id="10051210at2759"/>
<dbReference type="Gene3D" id="3.10.10.10">
    <property type="entry name" value="HIV Type 1 Reverse Transcriptase, subunit A, domain 1"/>
    <property type="match status" value="1"/>
</dbReference>
<name>A0A8S3SML9_MYTED</name>
<accession>A0A8S3SML9</accession>
<proteinExistence type="predicted"/>
<dbReference type="Gene3D" id="3.30.70.270">
    <property type="match status" value="1"/>
</dbReference>
<organism evidence="1 2">
    <name type="scientific">Mytilus edulis</name>
    <name type="common">Blue mussel</name>
    <dbReference type="NCBI Taxonomy" id="6550"/>
    <lineage>
        <taxon>Eukaryota</taxon>
        <taxon>Metazoa</taxon>
        <taxon>Spiralia</taxon>
        <taxon>Lophotrochozoa</taxon>
        <taxon>Mollusca</taxon>
        <taxon>Bivalvia</taxon>
        <taxon>Autobranchia</taxon>
        <taxon>Pteriomorphia</taxon>
        <taxon>Mytilida</taxon>
        <taxon>Mytiloidea</taxon>
        <taxon>Mytilidae</taxon>
        <taxon>Mytilinae</taxon>
        <taxon>Mytilus</taxon>
    </lineage>
</organism>
<dbReference type="InterPro" id="IPR043502">
    <property type="entry name" value="DNA/RNA_pol_sf"/>
</dbReference>
<dbReference type="Proteomes" id="UP000683360">
    <property type="component" value="Unassembled WGS sequence"/>
</dbReference>
<evidence type="ECO:0008006" key="3">
    <source>
        <dbReference type="Google" id="ProtNLM"/>
    </source>
</evidence>
<dbReference type="InterPro" id="IPR043128">
    <property type="entry name" value="Rev_trsase/Diguanyl_cyclase"/>
</dbReference>
<reference evidence="1" key="1">
    <citation type="submission" date="2021-03" db="EMBL/GenBank/DDBJ databases">
        <authorList>
            <person name="Bekaert M."/>
        </authorList>
    </citation>
    <scope>NUCLEOTIDE SEQUENCE</scope>
</reference>
<dbReference type="EMBL" id="CAJPWZ010001626">
    <property type="protein sequence ID" value="CAG2219264.1"/>
    <property type="molecule type" value="Genomic_DNA"/>
</dbReference>
<protein>
    <recommendedName>
        <fullName evidence="3">Reverse transcriptase domain-containing protein</fullName>
    </recommendedName>
</protein>